<dbReference type="InterPro" id="IPR050129">
    <property type="entry name" value="Zn_alcohol_dh"/>
</dbReference>
<proteinExistence type="predicted"/>
<dbReference type="Proteomes" id="UP000027466">
    <property type="component" value="Unassembled WGS sequence"/>
</dbReference>
<accession>A0A069PSE0</accession>
<evidence type="ECO:0000256" key="1">
    <source>
        <dbReference type="ARBA" id="ARBA00023002"/>
    </source>
</evidence>
<dbReference type="RefSeq" id="WP_035929593.1">
    <property type="nucleotide sequence ID" value="NZ_CADFFX010000004.1"/>
</dbReference>
<evidence type="ECO:0000313" key="4">
    <source>
        <dbReference type="Proteomes" id="UP000027466"/>
    </source>
</evidence>
<dbReference type="InterPro" id="IPR036291">
    <property type="entry name" value="NAD(P)-bd_dom_sf"/>
</dbReference>
<sequence length="336" mass="36128">MLTVICETPGTLRAEQREKPQRGANEVLLRVKRVGVCGTDLHIYTGNQPYLAYPRVMGHELSGVVEEADAASGLAAGDPVYVMPYLSCGKCIACRQGKTNCCVSIQVLGVHRDGAFTEYLSLPAQFVHKAEGVTLDQAAMIEFLAIGAHAVRRADVQAGQRVLVVGTGPIGMAALTFARLRGAAVTALDTRADRLEFCRRELKAHATVAIGDGDKEELSRLTDGEFFDVVFDATGNARAMERGFEFIAHGGKYVLVSIVPERISFADPEFHKREATLIASRNATPEDFETVLDAMRAGEVPSAALNTHRLQLADVPSSFASLLDPTAGVVKAIVEC</sequence>
<dbReference type="InterPro" id="IPR020843">
    <property type="entry name" value="ER"/>
</dbReference>
<dbReference type="PANTHER" id="PTHR43401:SF3">
    <property type="entry name" value="L-GALACTONATE-5-DEHYDROGENASE"/>
    <property type="match status" value="1"/>
</dbReference>
<dbReference type="InterPro" id="IPR011032">
    <property type="entry name" value="GroES-like_sf"/>
</dbReference>
<dbReference type="InterPro" id="IPR013149">
    <property type="entry name" value="ADH-like_C"/>
</dbReference>
<dbReference type="CDD" id="cd08261">
    <property type="entry name" value="Zn_ADH7"/>
    <property type="match status" value="1"/>
</dbReference>
<dbReference type="SMART" id="SM00829">
    <property type="entry name" value="PKS_ER"/>
    <property type="match status" value="1"/>
</dbReference>
<evidence type="ECO:0000259" key="2">
    <source>
        <dbReference type="SMART" id="SM00829"/>
    </source>
</evidence>
<keyword evidence="4" id="KW-1185">Reference proteome</keyword>
<keyword evidence="1" id="KW-0560">Oxidoreductase</keyword>
<dbReference type="Pfam" id="PF08240">
    <property type="entry name" value="ADH_N"/>
    <property type="match status" value="1"/>
</dbReference>
<dbReference type="Pfam" id="PF00107">
    <property type="entry name" value="ADH_zinc_N"/>
    <property type="match status" value="1"/>
</dbReference>
<organism evidence="3 4">
    <name type="scientific">Caballeronia glathei</name>
    <dbReference type="NCBI Taxonomy" id="60547"/>
    <lineage>
        <taxon>Bacteria</taxon>
        <taxon>Pseudomonadati</taxon>
        <taxon>Pseudomonadota</taxon>
        <taxon>Betaproteobacteria</taxon>
        <taxon>Burkholderiales</taxon>
        <taxon>Burkholderiaceae</taxon>
        <taxon>Caballeronia</taxon>
    </lineage>
</organism>
<comment type="caution">
    <text evidence="3">The sequence shown here is derived from an EMBL/GenBank/DDBJ whole genome shotgun (WGS) entry which is preliminary data.</text>
</comment>
<evidence type="ECO:0000313" key="3">
    <source>
        <dbReference type="EMBL" id="KDR43525.1"/>
    </source>
</evidence>
<dbReference type="EMBL" id="JFHC01000007">
    <property type="protein sequence ID" value="KDR43525.1"/>
    <property type="molecule type" value="Genomic_DNA"/>
</dbReference>
<feature type="domain" description="Enoyl reductase (ER)" evidence="2">
    <location>
        <begin position="7"/>
        <end position="334"/>
    </location>
</feature>
<reference evidence="3 4" key="1">
    <citation type="submission" date="2014-03" db="EMBL/GenBank/DDBJ databases">
        <title>Draft Genome Sequences of Four Burkholderia Strains.</title>
        <authorList>
            <person name="Liu X.Y."/>
            <person name="Li C.X."/>
            <person name="Xu J.H."/>
        </authorList>
    </citation>
    <scope>NUCLEOTIDE SEQUENCE [LARGE SCALE GENOMIC DNA]</scope>
    <source>
        <strain evidence="3 4">DSM 50014</strain>
    </source>
</reference>
<dbReference type="SUPFAM" id="SSF51735">
    <property type="entry name" value="NAD(P)-binding Rossmann-fold domains"/>
    <property type="match status" value="1"/>
</dbReference>
<dbReference type="GO" id="GO:0016491">
    <property type="term" value="F:oxidoreductase activity"/>
    <property type="evidence" value="ECO:0007669"/>
    <property type="project" value="UniProtKB-KW"/>
</dbReference>
<protein>
    <submittedName>
        <fullName evidence="3">Dehydrogenase</fullName>
    </submittedName>
</protein>
<gene>
    <name evidence="3" type="ORF">BG61_35925</name>
</gene>
<dbReference type="AlphaFoldDB" id="A0A069PSE0"/>
<dbReference type="Gene3D" id="3.90.180.10">
    <property type="entry name" value="Medium-chain alcohol dehydrogenases, catalytic domain"/>
    <property type="match status" value="1"/>
</dbReference>
<name>A0A069PSE0_9BURK</name>
<dbReference type="STRING" id="60547.GCA_000751215_02050"/>
<dbReference type="InterPro" id="IPR013154">
    <property type="entry name" value="ADH-like_N"/>
</dbReference>
<dbReference type="PANTHER" id="PTHR43401">
    <property type="entry name" value="L-THREONINE 3-DEHYDROGENASE"/>
    <property type="match status" value="1"/>
</dbReference>
<dbReference type="SUPFAM" id="SSF50129">
    <property type="entry name" value="GroES-like"/>
    <property type="match status" value="1"/>
</dbReference>
<dbReference type="Gene3D" id="3.40.50.720">
    <property type="entry name" value="NAD(P)-binding Rossmann-like Domain"/>
    <property type="match status" value="1"/>
</dbReference>